<dbReference type="InterPro" id="IPR036101">
    <property type="entry name" value="CarD-like/TRCF_RID_sf"/>
</dbReference>
<dbReference type="SUPFAM" id="SSF141259">
    <property type="entry name" value="CarD-like"/>
    <property type="match status" value="1"/>
</dbReference>
<protein>
    <submittedName>
        <fullName evidence="1">Uncharacterized protein</fullName>
    </submittedName>
</protein>
<reference evidence="1" key="1">
    <citation type="submission" date="2020-02" db="EMBL/GenBank/DDBJ databases">
        <authorList>
            <person name="Meier V. D."/>
        </authorList>
    </citation>
    <scope>NUCLEOTIDE SEQUENCE</scope>
    <source>
        <strain evidence="1">AVDCRST_MAG60</strain>
    </source>
</reference>
<sequence>MVVMTTPVRRHLASSPFAAEPQPIIEQYEMGDQVCHDAHGIGRVVGVEASAVTVDFRGQHLRVTSPYRKLAKL</sequence>
<dbReference type="EMBL" id="CADCUN010000051">
    <property type="protein sequence ID" value="CAA9375536.1"/>
    <property type="molecule type" value="Genomic_DNA"/>
</dbReference>
<dbReference type="AlphaFoldDB" id="A0A6J4N2K5"/>
<name>A0A6J4N2K5_9ACTN</name>
<organism evidence="1">
    <name type="scientific">uncultured Nocardioides sp</name>
    <dbReference type="NCBI Taxonomy" id="198441"/>
    <lineage>
        <taxon>Bacteria</taxon>
        <taxon>Bacillati</taxon>
        <taxon>Actinomycetota</taxon>
        <taxon>Actinomycetes</taxon>
        <taxon>Propionibacteriales</taxon>
        <taxon>Nocardioidaceae</taxon>
        <taxon>Nocardioides</taxon>
        <taxon>environmental samples</taxon>
    </lineage>
</organism>
<proteinExistence type="predicted"/>
<evidence type="ECO:0000313" key="1">
    <source>
        <dbReference type="EMBL" id="CAA9375536.1"/>
    </source>
</evidence>
<gene>
    <name evidence="1" type="ORF">AVDCRST_MAG60-469</name>
</gene>
<accession>A0A6J4N2K5</accession>